<accession>A0A0G1WZP5</accession>
<protein>
    <submittedName>
        <fullName evidence="2">Uncharacterized protein</fullName>
    </submittedName>
</protein>
<feature type="transmembrane region" description="Helical" evidence="1">
    <location>
        <begin position="56"/>
        <end position="79"/>
    </location>
</feature>
<feature type="transmembrane region" description="Helical" evidence="1">
    <location>
        <begin position="120"/>
        <end position="137"/>
    </location>
</feature>
<dbReference type="Proteomes" id="UP000034739">
    <property type="component" value="Unassembled WGS sequence"/>
</dbReference>
<keyword evidence="1" id="KW-0812">Transmembrane</keyword>
<evidence type="ECO:0000313" key="2">
    <source>
        <dbReference type="EMBL" id="KKU87660.1"/>
    </source>
</evidence>
<dbReference type="EMBL" id="LCOY01000021">
    <property type="protein sequence ID" value="KKU87660.1"/>
    <property type="molecule type" value="Genomic_DNA"/>
</dbReference>
<evidence type="ECO:0000313" key="3">
    <source>
        <dbReference type="Proteomes" id="UP000034739"/>
    </source>
</evidence>
<organism evidence="2 3">
    <name type="scientific">Candidatus Gottesmanbacteria bacterium GW2011_GWA2_47_9</name>
    <dbReference type="NCBI Taxonomy" id="1618445"/>
    <lineage>
        <taxon>Bacteria</taxon>
        <taxon>Candidatus Gottesmaniibacteriota</taxon>
    </lineage>
</organism>
<keyword evidence="1" id="KW-1133">Transmembrane helix</keyword>
<sequence>MKGLLDRIDRSKTLGQFIPLILTGVVCMTFIAILYLSVSLFNLVPFATPIVIQIRWWDVVVGATIYLKTAIDFAIFMGRLMAANPGWQSRVAIEIGSSAGNALGTIAIIGLWVVLKDVHLLLAGMVLIASLVLFELAHGSLEHFANWEGEGGVKRTLYLSLHTFLDAVNRLTSPLLSRIMPDLGEKLKGSSGLGWSQLLIFSTTVPFILGLDDFAGYVPLFTVVNVYGFAIGVIAAHTILNIFLFLSPNKTIAAVKNPYISFAGTIAFIGLAIYGLVETARIVTEAFR</sequence>
<feature type="transmembrane region" description="Helical" evidence="1">
    <location>
        <begin position="20"/>
        <end position="44"/>
    </location>
</feature>
<name>A0A0G1WZP5_9BACT</name>
<gene>
    <name evidence="2" type="ORF">UY16_C0021G0010</name>
</gene>
<proteinExistence type="predicted"/>
<reference evidence="2 3" key="1">
    <citation type="journal article" date="2015" name="Nature">
        <title>rRNA introns, odd ribosomes, and small enigmatic genomes across a large radiation of phyla.</title>
        <authorList>
            <person name="Brown C.T."/>
            <person name="Hug L.A."/>
            <person name="Thomas B.C."/>
            <person name="Sharon I."/>
            <person name="Castelle C.J."/>
            <person name="Singh A."/>
            <person name="Wilkins M.J."/>
            <person name="Williams K.H."/>
            <person name="Banfield J.F."/>
        </authorList>
    </citation>
    <scope>NUCLEOTIDE SEQUENCE [LARGE SCALE GENOMIC DNA]</scope>
</reference>
<evidence type="ECO:0000256" key="1">
    <source>
        <dbReference type="SAM" id="Phobius"/>
    </source>
</evidence>
<feature type="transmembrane region" description="Helical" evidence="1">
    <location>
        <begin position="198"/>
        <end position="220"/>
    </location>
</feature>
<feature type="transmembrane region" description="Helical" evidence="1">
    <location>
        <begin position="226"/>
        <end position="246"/>
    </location>
</feature>
<keyword evidence="1" id="KW-0472">Membrane</keyword>
<comment type="caution">
    <text evidence="2">The sequence shown here is derived from an EMBL/GenBank/DDBJ whole genome shotgun (WGS) entry which is preliminary data.</text>
</comment>
<feature type="transmembrane region" description="Helical" evidence="1">
    <location>
        <begin position="91"/>
        <end position="114"/>
    </location>
</feature>
<dbReference type="AlphaFoldDB" id="A0A0G1WZP5"/>
<feature type="transmembrane region" description="Helical" evidence="1">
    <location>
        <begin position="258"/>
        <end position="277"/>
    </location>
</feature>